<proteinExistence type="predicted"/>
<organism evidence="2 3">
    <name type="scientific">Sphaerobacter thermophilus (strain ATCC 49802 / DSM 20745 / KCCM 41009 / NCIMB 13125 / S 6022)</name>
    <dbReference type="NCBI Taxonomy" id="479434"/>
    <lineage>
        <taxon>Bacteria</taxon>
        <taxon>Pseudomonadati</taxon>
        <taxon>Thermomicrobiota</taxon>
        <taxon>Thermomicrobia</taxon>
        <taxon>Sphaerobacterales</taxon>
        <taxon>Sphaerobacterineae</taxon>
        <taxon>Sphaerobacteraceae</taxon>
        <taxon>Sphaerobacter</taxon>
    </lineage>
</organism>
<dbReference type="RefSeq" id="WP_012872124.1">
    <property type="nucleotide sequence ID" value="NC_013523.1"/>
</dbReference>
<dbReference type="InterPro" id="IPR014729">
    <property type="entry name" value="Rossmann-like_a/b/a_fold"/>
</dbReference>
<reference evidence="3" key="1">
    <citation type="submission" date="2009-11" db="EMBL/GenBank/DDBJ databases">
        <title>The complete chromosome 1 of Sphaerobacter thermophilus DSM 20745.</title>
        <authorList>
            <person name="Lucas S."/>
            <person name="Copeland A."/>
            <person name="Lapidus A."/>
            <person name="Glavina del Rio T."/>
            <person name="Dalin E."/>
            <person name="Tice H."/>
            <person name="Bruce D."/>
            <person name="Goodwin L."/>
            <person name="Pitluck S."/>
            <person name="Kyrpides N."/>
            <person name="Mavromatis K."/>
            <person name="Ivanova N."/>
            <person name="Mikhailova N."/>
            <person name="LaButti K.M."/>
            <person name="Clum A."/>
            <person name="Sun H.I."/>
            <person name="Brettin T."/>
            <person name="Detter J.C."/>
            <person name="Han C."/>
            <person name="Larimer F."/>
            <person name="Land M."/>
            <person name="Hauser L."/>
            <person name="Markowitz V."/>
            <person name="Cheng J.F."/>
            <person name="Hugenholtz P."/>
            <person name="Woyke T."/>
            <person name="Wu D."/>
            <person name="Steenblock K."/>
            <person name="Schneider S."/>
            <person name="Pukall R."/>
            <person name="Goeker M."/>
            <person name="Klenk H.P."/>
            <person name="Eisen J.A."/>
        </authorList>
    </citation>
    <scope>NUCLEOTIDE SEQUENCE [LARGE SCALE GENOMIC DNA]</scope>
    <source>
        <strain evidence="3">ATCC 49802 / DSM 20745 / S 6022</strain>
    </source>
</reference>
<dbReference type="Pfam" id="PF00582">
    <property type="entry name" value="Usp"/>
    <property type="match status" value="1"/>
</dbReference>
<keyword evidence="3" id="KW-1185">Reference proteome</keyword>
<evidence type="ECO:0000313" key="2">
    <source>
        <dbReference type="EMBL" id="ACZ39077.1"/>
    </source>
</evidence>
<dbReference type="InParanoid" id="D1C4B0"/>
<dbReference type="EMBL" id="CP001823">
    <property type="protein sequence ID" value="ACZ39077.1"/>
    <property type="molecule type" value="Genomic_DNA"/>
</dbReference>
<sequence length="146" mass="15701">MVVPVDGGPADFPSIDLASALSNRTGRIHLILVYVVEVPQRFPLDADLPELIAIGEEVLQRAEDHARERGGHPWASVTTTLLQARLAAAAIVDEAIERGADTIILGTTNQRRYGELTQGDVAPYVLDNAPCDVILLRIAGEIGEAR</sequence>
<dbReference type="AlphaFoldDB" id="D1C4B0"/>
<evidence type="ECO:0000259" key="1">
    <source>
        <dbReference type="Pfam" id="PF00582"/>
    </source>
</evidence>
<dbReference type="HOGENOM" id="CLU_049301_16_2_0"/>
<dbReference type="Proteomes" id="UP000002027">
    <property type="component" value="Chromosome 1"/>
</dbReference>
<reference evidence="2 3" key="2">
    <citation type="journal article" date="2010" name="Stand. Genomic Sci.">
        <title>Complete genome sequence of Desulfohalobium retbaense type strain (HR(100)).</title>
        <authorList>
            <person name="Spring S."/>
            <person name="Nolan M."/>
            <person name="Lapidus A."/>
            <person name="Glavina Del Rio T."/>
            <person name="Copeland A."/>
            <person name="Tice H."/>
            <person name="Cheng J.F."/>
            <person name="Lucas S."/>
            <person name="Land M."/>
            <person name="Chen F."/>
            <person name="Bruce D."/>
            <person name="Goodwin L."/>
            <person name="Pitluck S."/>
            <person name="Ivanova N."/>
            <person name="Mavromatis K."/>
            <person name="Mikhailova N."/>
            <person name="Pati A."/>
            <person name="Chen A."/>
            <person name="Palaniappan K."/>
            <person name="Hauser L."/>
            <person name="Chang Y.J."/>
            <person name="Jeffries C.D."/>
            <person name="Munk C."/>
            <person name="Kiss H."/>
            <person name="Chain P."/>
            <person name="Han C."/>
            <person name="Brettin T."/>
            <person name="Detter J.C."/>
            <person name="Schuler E."/>
            <person name="Goker M."/>
            <person name="Rohde M."/>
            <person name="Bristow J."/>
            <person name="Eisen J.A."/>
            <person name="Markowitz V."/>
            <person name="Hugenholtz P."/>
            <person name="Kyrpides N.C."/>
            <person name="Klenk H.P."/>
        </authorList>
    </citation>
    <scope>NUCLEOTIDE SEQUENCE [LARGE SCALE GENOMIC DNA]</scope>
    <source>
        <strain evidence="3">ATCC 49802 / DSM 20745 / S 6022</strain>
    </source>
</reference>
<dbReference type="CDD" id="cd00293">
    <property type="entry name" value="USP-like"/>
    <property type="match status" value="1"/>
</dbReference>
<name>D1C4B0_SPHTD</name>
<dbReference type="KEGG" id="sti:Sthe_1643"/>
<evidence type="ECO:0000313" key="3">
    <source>
        <dbReference type="Proteomes" id="UP000002027"/>
    </source>
</evidence>
<dbReference type="InterPro" id="IPR006016">
    <property type="entry name" value="UspA"/>
</dbReference>
<protein>
    <submittedName>
        <fullName evidence="2">UspA domain protein</fullName>
    </submittedName>
</protein>
<dbReference type="Gene3D" id="3.40.50.620">
    <property type="entry name" value="HUPs"/>
    <property type="match status" value="1"/>
</dbReference>
<feature type="domain" description="UspA" evidence="1">
    <location>
        <begin position="2"/>
        <end position="137"/>
    </location>
</feature>
<dbReference type="SUPFAM" id="SSF52402">
    <property type="entry name" value="Adenine nucleotide alpha hydrolases-like"/>
    <property type="match status" value="1"/>
</dbReference>
<gene>
    <name evidence="2" type="ordered locus">Sthe_1643</name>
</gene>
<dbReference type="STRING" id="479434.Sthe_1643"/>
<accession>D1C4B0</accession>
<dbReference type="eggNOG" id="COG0589">
    <property type="taxonomic scope" value="Bacteria"/>
</dbReference>